<name>A0A0A9CI72_ARUDO</name>
<proteinExistence type="predicted"/>
<organism evidence="1">
    <name type="scientific">Arundo donax</name>
    <name type="common">Giant reed</name>
    <name type="synonym">Donax arundinaceus</name>
    <dbReference type="NCBI Taxonomy" id="35708"/>
    <lineage>
        <taxon>Eukaryota</taxon>
        <taxon>Viridiplantae</taxon>
        <taxon>Streptophyta</taxon>
        <taxon>Embryophyta</taxon>
        <taxon>Tracheophyta</taxon>
        <taxon>Spermatophyta</taxon>
        <taxon>Magnoliopsida</taxon>
        <taxon>Liliopsida</taxon>
        <taxon>Poales</taxon>
        <taxon>Poaceae</taxon>
        <taxon>PACMAD clade</taxon>
        <taxon>Arundinoideae</taxon>
        <taxon>Arundineae</taxon>
        <taxon>Arundo</taxon>
    </lineage>
</organism>
<sequence>MFMLFLRYGFLQLWERHVLVRCLELVRQVHEKLMFLVLGLLNEEASV</sequence>
<evidence type="ECO:0000313" key="1">
    <source>
        <dbReference type="EMBL" id="JAD74123.1"/>
    </source>
</evidence>
<accession>A0A0A9CI72</accession>
<dbReference type="EMBL" id="GBRH01223772">
    <property type="protein sequence ID" value="JAD74123.1"/>
    <property type="molecule type" value="Transcribed_RNA"/>
</dbReference>
<dbReference type="AlphaFoldDB" id="A0A0A9CI72"/>
<reference evidence="1" key="1">
    <citation type="submission" date="2014-09" db="EMBL/GenBank/DDBJ databases">
        <authorList>
            <person name="Magalhaes I.L.F."/>
            <person name="Oliveira U."/>
            <person name="Santos F.R."/>
            <person name="Vidigal T.H.D.A."/>
            <person name="Brescovit A.D."/>
            <person name="Santos A.J."/>
        </authorList>
    </citation>
    <scope>NUCLEOTIDE SEQUENCE</scope>
    <source>
        <tissue evidence="1">Shoot tissue taken approximately 20 cm above the soil surface</tissue>
    </source>
</reference>
<protein>
    <submittedName>
        <fullName evidence="1">Uncharacterized protein</fullName>
    </submittedName>
</protein>
<reference evidence="1" key="2">
    <citation type="journal article" date="2015" name="Data Brief">
        <title>Shoot transcriptome of the giant reed, Arundo donax.</title>
        <authorList>
            <person name="Barrero R.A."/>
            <person name="Guerrero F.D."/>
            <person name="Moolhuijzen P."/>
            <person name="Goolsby J.A."/>
            <person name="Tidwell J."/>
            <person name="Bellgard S.E."/>
            <person name="Bellgard M.I."/>
        </authorList>
    </citation>
    <scope>NUCLEOTIDE SEQUENCE</scope>
    <source>
        <tissue evidence="1">Shoot tissue taken approximately 20 cm above the soil surface</tissue>
    </source>
</reference>